<dbReference type="AlphaFoldDB" id="A0A4P9VSB2"/>
<dbReference type="InterPro" id="IPR005835">
    <property type="entry name" value="NTP_transferase_dom"/>
</dbReference>
<feature type="domain" description="Nucleotidyl transferase" evidence="1">
    <location>
        <begin position="2"/>
        <end position="141"/>
    </location>
</feature>
<dbReference type="GO" id="GO:0016740">
    <property type="term" value="F:transferase activity"/>
    <property type="evidence" value="ECO:0007669"/>
    <property type="project" value="UniProtKB-KW"/>
</dbReference>
<sequence>MKVMLLAAGEGQRMRPLTLTTPKPLLPVNEQPLVVYSLQRLAQSGLTQVVMNTAYLAEKIEQALGNGQQFGVQIQYSRELQKLETGGGIFNALPLLGNEPFLVVNSDIWCDYPFAVLEKQKQRLQDDGKLAHLVLVPNSPHHPEGDFYLPGGRAITLSGCHEHRFTYSGISILHPDLFKDCKPGVFSLAPLLRQAILQGKVTGELYHGEWMDIGTPDRLQQLSHHLQASESLGAK</sequence>
<dbReference type="SUPFAM" id="SSF53448">
    <property type="entry name" value="Nucleotide-diphospho-sugar transferases"/>
    <property type="match status" value="1"/>
</dbReference>
<dbReference type="InterPro" id="IPR054790">
    <property type="entry name" value="MurU"/>
</dbReference>
<keyword evidence="3" id="KW-1185">Reference proteome</keyword>
<keyword evidence="2" id="KW-0808">Transferase</keyword>
<proteinExistence type="predicted"/>
<evidence type="ECO:0000259" key="1">
    <source>
        <dbReference type="Pfam" id="PF00483"/>
    </source>
</evidence>
<dbReference type="Gene3D" id="3.90.550.10">
    <property type="entry name" value="Spore Coat Polysaccharide Biosynthesis Protein SpsA, Chain A"/>
    <property type="match status" value="1"/>
</dbReference>
<dbReference type="InterPro" id="IPR050486">
    <property type="entry name" value="Mannose-1P_guanyltransferase"/>
</dbReference>
<organism evidence="2 3">
    <name type="scientific">Zooshikella ganghwensis</name>
    <dbReference type="NCBI Taxonomy" id="202772"/>
    <lineage>
        <taxon>Bacteria</taxon>
        <taxon>Pseudomonadati</taxon>
        <taxon>Pseudomonadota</taxon>
        <taxon>Gammaproteobacteria</taxon>
        <taxon>Oceanospirillales</taxon>
        <taxon>Zooshikellaceae</taxon>
        <taxon>Zooshikella</taxon>
    </lineage>
</organism>
<dbReference type="PANTHER" id="PTHR22572">
    <property type="entry name" value="SUGAR-1-PHOSPHATE GUANYL TRANSFERASE"/>
    <property type="match status" value="1"/>
</dbReference>
<protein>
    <submittedName>
        <fullName evidence="2">Nucleotidyltransferase family protein</fullName>
    </submittedName>
</protein>
<evidence type="ECO:0000313" key="2">
    <source>
        <dbReference type="EMBL" id="RDH45739.1"/>
    </source>
</evidence>
<gene>
    <name evidence="2" type="ORF">B9G39_21080</name>
</gene>
<evidence type="ECO:0000313" key="3">
    <source>
        <dbReference type="Proteomes" id="UP000257039"/>
    </source>
</evidence>
<dbReference type="NCBIfam" id="NF045761">
    <property type="entry name" value="NAMPUrTaseMurU"/>
    <property type="match status" value="1"/>
</dbReference>
<dbReference type="EMBL" id="NDXW01000001">
    <property type="protein sequence ID" value="RDH45739.1"/>
    <property type="molecule type" value="Genomic_DNA"/>
</dbReference>
<reference evidence="2 3" key="1">
    <citation type="submission" date="2017-04" db="EMBL/GenBank/DDBJ databases">
        <title>Draft genome sequence of Zooshikella ganghwensis VG4 isolated from Red Sea sediments.</title>
        <authorList>
            <person name="Rehman Z."/>
            <person name="Alam I."/>
            <person name="Kamau A."/>
            <person name="Bajic V."/>
            <person name="Leiknes T."/>
        </authorList>
    </citation>
    <scope>NUCLEOTIDE SEQUENCE [LARGE SCALE GENOMIC DNA]</scope>
    <source>
        <strain evidence="2 3">VG4</strain>
    </source>
</reference>
<dbReference type="RefSeq" id="WP_094788652.1">
    <property type="nucleotide sequence ID" value="NZ_NDXW01000001.1"/>
</dbReference>
<comment type="caution">
    <text evidence="2">The sequence shown here is derived from an EMBL/GenBank/DDBJ whole genome shotgun (WGS) entry which is preliminary data.</text>
</comment>
<accession>A0A4P9VSB2</accession>
<dbReference type="Pfam" id="PF00483">
    <property type="entry name" value="NTP_transferase"/>
    <property type="match status" value="1"/>
</dbReference>
<name>A0A4P9VSB2_9GAMM</name>
<dbReference type="CDD" id="cd06422">
    <property type="entry name" value="NTP_transferase_like_1"/>
    <property type="match status" value="1"/>
</dbReference>
<dbReference type="InterPro" id="IPR029044">
    <property type="entry name" value="Nucleotide-diphossugar_trans"/>
</dbReference>
<dbReference type="Proteomes" id="UP000257039">
    <property type="component" value="Unassembled WGS sequence"/>
</dbReference>